<evidence type="ECO:0000256" key="1">
    <source>
        <dbReference type="RuleBase" id="RU362119"/>
    </source>
</evidence>
<keyword evidence="1" id="KW-0547">Nucleotide-binding</keyword>
<dbReference type="Proteomes" id="UP000009875">
    <property type="component" value="Unassembled WGS sequence"/>
</dbReference>
<gene>
    <name evidence="4" type="ORF">HMPREF9698_00553</name>
</gene>
<evidence type="ECO:0000256" key="2">
    <source>
        <dbReference type="SAM" id="MobiDB-lite"/>
    </source>
</evidence>
<dbReference type="InterPro" id="IPR006179">
    <property type="entry name" value="5_nucleotidase/apyrase"/>
</dbReference>
<comment type="caution">
    <text evidence="4">The sequence shown here is derived from an EMBL/GenBank/DDBJ whole genome shotgun (WGS) entry which is preliminary data.</text>
</comment>
<dbReference type="HOGENOM" id="CLU_695871_0_0_9"/>
<evidence type="ECO:0000259" key="3">
    <source>
        <dbReference type="Pfam" id="PF00149"/>
    </source>
</evidence>
<dbReference type="GO" id="GO:0000166">
    <property type="term" value="F:nucleotide binding"/>
    <property type="evidence" value="ECO:0007669"/>
    <property type="project" value="UniProtKB-KW"/>
</dbReference>
<sequence>MQQIQILSTTDVHAYTQEGLNQVVDFINDSSLLIDNGDFLTGSPQATFHYIQSDPSPFVEVANRLGYDIMIPGNHDLDYGLDWLVTQVQKLEATYICANLFDSEGERIFPPYAIKTVQGGKVGVIGLLTGGYSQIARPEVRHQTLVGDALEAVDQWLDELASQVDLVLVAYHGGFSLDPMTGHRYNYPNLEDQAGEILAAYPQIDGLIAGHQHFTNAGITPSGTSYVQPGTRGRYLGYQSFNIKSDWPKQAPGRTSEEGKVDDRPANSSHRKAKPVGSNPLPFGKNTGQKQVTADQAKLVTLQADEAETTDPNYEVWLGTSLQGQDLIDFITHNFQADLYFLDFPENLTYRDLSHYLDVVIPLKSYAFKGWEIKKYSKKLALPASSKDQVNLEAEARHRLDDQKTYQVLASGEINLPQARLVTPHVYNLFDNFMLWHKR</sequence>
<dbReference type="OrthoDB" id="9801679at2"/>
<dbReference type="PRINTS" id="PR01607">
    <property type="entry name" value="APYRASEFAMLY"/>
</dbReference>
<dbReference type="EMBL" id="AGXA01000013">
    <property type="protein sequence ID" value="EKU93876.1"/>
    <property type="molecule type" value="Genomic_DNA"/>
</dbReference>
<organism evidence="4 5">
    <name type="scientific">Alloiococcus otitis ATCC 51267</name>
    <dbReference type="NCBI Taxonomy" id="883081"/>
    <lineage>
        <taxon>Bacteria</taxon>
        <taxon>Bacillati</taxon>
        <taxon>Bacillota</taxon>
        <taxon>Bacilli</taxon>
        <taxon>Lactobacillales</taxon>
        <taxon>Carnobacteriaceae</taxon>
        <taxon>Alloiococcus</taxon>
    </lineage>
</organism>
<dbReference type="GO" id="GO:0009166">
    <property type="term" value="P:nucleotide catabolic process"/>
    <property type="evidence" value="ECO:0007669"/>
    <property type="project" value="InterPro"/>
</dbReference>
<proteinExistence type="inferred from homology"/>
<keyword evidence="1" id="KW-0378">Hydrolase</keyword>
<dbReference type="STRING" id="883081.HMPREF9698_00553"/>
<dbReference type="GO" id="GO:0016787">
    <property type="term" value="F:hydrolase activity"/>
    <property type="evidence" value="ECO:0007669"/>
    <property type="project" value="UniProtKB-KW"/>
</dbReference>
<dbReference type="SUPFAM" id="SSF56300">
    <property type="entry name" value="Metallo-dependent phosphatases"/>
    <property type="match status" value="1"/>
</dbReference>
<keyword evidence="5" id="KW-1185">Reference proteome</keyword>
<protein>
    <recommendedName>
        <fullName evidence="3">Calcineurin-like phosphoesterase domain-containing protein</fullName>
    </recommendedName>
</protein>
<evidence type="ECO:0000313" key="4">
    <source>
        <dbReference type="EMBL" id="EKU93876.1"/>
    </source>
</evidence>
<dbReference type="GO" id="GO:0030288">
    <property type="term" value="C:outer membrane-bounded periplasmic space"/>
    <property type="evidence" value="ECO:0007669"/>
    <property type="project" value="TreeGrafter"/>
</dbReference>
<feature type="region of interest" description="Disordered" evidence="2">
    <location>
        <begin position="246"/>
        <end position="289"/>
    </location>
</feature>
<comment type="similarity">
    <text evidence="1">Belongs to the 5'-nucleotidase family.</text>
</comment>
<reference evidence="4 5" key="1">
    <citation type="submission" date="2012-09" db="EMBL/GenBank/DDBJ databases">
        <title>The Genome Sequence of Alloiococcus otitis ATCC 51267.</title>
        <authorList>
            <consortium name="The Broad Institute Genome Sequencing Platform"/>
            <person name="Earl A."/>
            <person name="Ward D."/>
            <person name="Feldgarden M."/>
            <person name="Gevers D."/>
            <person name="Huys G."/>
            <person name="Walker B."/>
            <person name="Young S.K."/>
            <person name="Zeng Q."/>
            <person name="Gargeya S."/>
            <person name="Fitzgerald M."/>
            <person name="Haas B."/>
            <person name="Abouelleil A."/>
            <person name="Alvarado L."/>
            <person name="Arachchi H.M."/>
            <person name="Berlin A.M."/>
            <person name="Chapman S.B."/>
            <person name="Goldberg J."/>
            <person name="Griggs A."/>
            <person name="Gujja S."/>
            <person name="Hansen M."/>
            <person name="Howarth C."/>
            <person name="Imamovic A."/>
            <person name="Larimer J."/>
            <person name="McCowen C."/>
            <person name="Montmayeur A."/>
            <person name="Murphy C."/>
            <person name="Neiman D."/>
            <person name="Pearson M."/>
            <person name="Priest M."/>
            <person name="Roberts A."/>
            <person name="Saif S."/>
            <person name="Shea T."/>
            <person name="Sisk P."/>
            <person name="Sykes S."/>
            <person name="Wortman J."/>
            <person name="Nusbaum C."/>
            <person name="Birren B."/>
        </authorList>
    </citation>
    <scope>NUCLEOTIDE SEQUENCE [LARGE SCALE GENOMIC DNA]</scope>
    <source>
        <strain evidence="4 5">ATCC 51267</strain>
    </source>
</reference>
<dbReference type="InterPro" id="IPR029052">
    <property type="entry name" value="Metallo-depent_PP-like"/>
</dbReference>
<dbReference type="AlphaFoldDB" id="K9EDI7"/>
<feature type="compositionally biased region" description="Basic and acidic residues" evidence="2">
    <location>
        <begin position="255"/>
        <end position="265"/>
    </location>
</feature>
<feature type="domain" description="Calcineurin-like phosphoesterase" evidence="3">
    <location>
        <begin position="6"/>
        <end position="213"/>
    </location>
</feature>
<dbReference type="PANTHER" id="PTHR11575">
    <property type="entry name" value="5'-NUCLEOTIDASE-RELATED"/>
    <property type="match status" value="1"/>
</dbReference>
<dbReference type="PANTHER" id="PTHR11575:SF24">
    <property type="entry name" value="5'-NUCLEOTIDASE"/>
    <property type="match status" value="1"/>
</dbReference>
<dbReference type="PATRIC" id="fig|883081.3.peg.553"/>
<evidence type="ECO:0000313" key="5">
    <source>
        <dbReference type="Proteomes" id="UP000009875"/>
    </source>
</evidence>
<dbReference type="Pfam" id="PF00149">
    <property type="entry name" value="Metallophos"/>
    <property type="match status" value="1"/>
</dbReference>
<dbReference type="InterPro" id="IPR004843">
    <property type="entry name" value="Calcineurin-like_PHP"/>
</dbReference>
<dbReference type="eggNOG" id="COG0737">
    <property type="taxonomic scope" value="Bacteria"/>
</dbReference>
<accession>K9EDI7</accession>
<dbReference type="RefSeq" id="WP_003777160.1">
    <property type="nucleotide sequence ID" value="NZ_JH992958.1"/>
</dbReference>
<dbReference type="Gene3D" id="3.60.21.10">
    <property type="match status" value="1"/>
</dbReference>
<name>K9EDI7_9LACT</name>